<evidence type="ECO:0000256" key="7">
    <source>
        <dbReference type="ARBA" id="ARBA00022833"/>
    </source>
</evidence>
<dbReference type="InterPro" id="IPR011016">
    <property type="entry name" value="Znf_RING-CH"/>
</dbReference>
<dbReference type="GO" id="GO:0008270">
    <property type="term" value="F:zinc ion binding"/>
    <property type="evidence" value="ECO:0007669"/>
    <property type="project" value="UniProtKB-KW"/>
</dbReference>
<evidence type="ECO:0000256" key="5">
    <source>
        <dbReference type="ARBA" id="ARBA00022771"/>
    </source>
</evidence>
<evidence type="ECO:0000313" key="12">
    <source>
        <dbReference type="EMBL" id="OMJ69695.1"/>
    </source>
</evidence>
<comment type="caution">
    <text evidence="12">The sequence shown here is derived from an EMBL/GenBank/DDBJ whole genome shotgun (WGS) entry which is preliminary data.</text>
</comment>
<organism evidence="12 13">
    <name type="scientific">Stentor coeruleus</name>
    <dbReference type="NCBI Taxonomy" id="5963"/>
    <lineage>
        <taxon>Eukaryota</taxon>
        <taxon>Sar</taxon>
        <taxon>Alveolata</taxon>
        <taxon>Ciliophora</taxon>
        <taxon>Postciliodesmatophora</taxon>
        <taxon>Heterotrichea</taxon>
        <taxon>Heterotrichida</taxon>
        <taxon>Stentoridae</taxon>
        <taxon>Stentor</taxon>
    </lineage>
</organism>
<gene>
    <name evidence="12" type="ORF">SteCoe_32504</name>
</gene>
<keyword evidence="7" id="KW-0862">Zinc</keyword>
<dbReference type="Pfam" id="PF12906">
    <property type="entry name" value="RINGv"/>
    <property type="match status" value="1"/>
</dbReference>
<dbReference type="AlphaFoldDB" id="A0A1R2AZ11"/>
<name>A0A1R2AZ11_9CILI</name>
<feature type="domain" description="RING-CH-type" evidence="11">
    <location>
        <begin position="20"/>
        <end position="83"/>
    </location>
</feature>
<dbReference type="CDD" id="cd16495">
    <property type="entry name" value="RING_CH-C4HC3_MARCH"/>
    <property type="match status" value="1"/>
</dbReference>
<evidence type="ECO:0000313" key="13">
    <source>
        <dbReference type="Proteomes" id="UP000187209"/>
    </source>
</evidence>
<feature type="transmembrane region" description="Helical" evidence="10">
    <location>
        <begin position="103"/>
        <end position="124"/>
    </location>
</feature>
<evidence type="ECO:0000256" key="10">
    <source>
        <dbReference type="SAM" id="Phobius"/>
    </source>
</evidence>
<accession>A0A1R2AZ11</accession>
<dbReference type="PANTHER" id="PTHR46065:SF3">
    <property type="entry name" value="FI20425P1"/>
    <property type="match status" value="1"/>
</dbReference>
<feature type="transmembrane region" description="Helical" evidence="10">
    <location>
        <begin position="136"/>
        <end position="156"/>
    </location>
</feature>
<keyword evidence="4" id="KW-0479">Metal-binding</keyword>
<dbReference type="OrthoDB" id="264354at2759"/>
<sequence>MEECKLSEDHKDSPDKILPQEIPSEKFCRICLDKGTKKLISPCLCSGTGKFIHESCLKKWISLKFPRLVGAQCEVCKSVYVMSIKKTYKCSAKQGIDGKSTHCYCIPASLSILATIGIVMYVLFSDLLDFQSEMMLSVIILIVCVLLTVGCFFLLIRSIYKLFVKREFKHWRIRSYKKKSDSSTKFKA</sequence>
<dbReference type="SUPFAM" id="SSF57850">
    <property type="entry name" value="RING/U-box"/>
    <property type="match status" value="1"/>
</dbReference>
<proteinExistence type="predicted"/>
<dbReference type="GO" id="GO:0016740">
    <property type="term" value="F:transferase activity"/>
    <property type="evidence" value="ECO:0007669"/>
    <property type="project" value="UniProtKB-KW"/>
</dbReference>
<evidence type="ECO:0000256" key="1">
    <source>
        <dbReference type="ARBA" id="ARBA00004141"/>
    </source>
</evidence>
<keyword evidence="5" id="KW-0863">Zinc-finger</keyword>
<dbReference type="PROSITE" id="PS51292">
    <property type="entry name" value="ZF_RING_CH"/>
    <property type="match status" value="1"/>
</dbReference>
<protein>
    <recommendedName>
        <fullName evidence="11">RING-CH-type domain-containing protein</fullName>
    </recommendedName>
</protein>
<keyword evidence="13" id="KW-1185">Reference proteome</keyword>
<evidence type="ECO:0000256" key="8">
    <source>
        <dbReference type="ARBA" id="ARBA00022989"/>
    </source>
</evidence>
<keyword evidence="3 10" id="KW-0812">Transmembrane</keyword>
<dbReference type="Proteomes" id="UP000187209">
    <property type="component" value="Unassembled WGS sequence"/>
</dbReference>
<evidence type="ECO:0000256" key="3">
    <source>
        <dbReference type="ARBA" id="ARBA00022692"/>
    </source>
</evidence>
<keyword evidence="9 10" id="KW-0472">Membrane</keyword>
<evidence type="ECO:0000256" key="4">
    <source>
        <dbReference type="ARBA" id="ARBA00022723"/>
    </source>
</evidence>
<evidence type="ECO:0000256" key="9">
    <source>
        <dbReference type="ARBA" id="ARBA00023136"/>
    </source>
</evidence>
<dbReference type="PANTHER" id="PTHR46065">
    <property type="entry name" value="E3 UBIQUITIN-PROTEIN LIGASE MARCH 2/3 FAMILY MEMBER"/>
    <property type="match status" value="1"/>
</dbReference>
<dbReference type="EMBL" id="MPUH01001168">
    <property type="protein sequence ID" value="OMJ69695.1"/>
    <property type="molecule type" value="Genomic_DNA"/>
</dbReference>
<keyword evidence="8 10" id="KW-1133">Transmembrane helix</keyword>
<dbReference type="GO" id="GO:0016020">
    <property type="term" value="C:membrane"/>
    <property type="evidence" value="ECO:0007669"/>
    <property type="project" value="UniProtKB-SubCell"/>
</dbReference>
<keyword evidence="6" id="KW-0833">Ubl conjugation pathway</keyword>
<comment type="subcellular location">
    <subcellularLocation>
        <location evidence="1">Membrane</location>
        <topology evidence="1">Multi-pass membrane protein</topology>
    </subcellularLocation>
</comment>
<dbReference type="InterPro" id="IPR013083">
    <property type="entry name" value="Znf_RING/FYVE/PHD"/>
</dbReference>
<dbReference type="Gene3D" id="3.30.40.10">
    <property type="entry name" value="Zinc/RING finger domain, C3HC4 (zinc finger)"/>
    <property type="match status" value="1"/>
</dbReference>
<evidence type="ECO:0000259" key="11">
    <source>
        <dbReference type="PROSITE" id="PS51292"/>
    </source>
</evidence>
<reference evidence="12 13" key="1">
    <citation type="submission" date="2016-11" db="EMBL/GenBank/DDBJ databases">
        <title>The macronuclear genome of Stentor coeruleus: a giant cell with tiny introns.</title>
        <authorList>
            <person name="Slabodnick M."/>
            <person name="Ruby J.G."/>
            <person name="Reiff S.B."/>
            <person name="Swart E.C."/>
            <person name="Gosai S."/>
            <person name="Prabakaran S."/>
            <person name="Witkowska E."/>
            <person name="Larue G.E."/>
            <person name="Fisher S."/>
            <person name="Freeman R.M."/>
            <person name="Gunawardena J."/>
            <person name="Chu W."/>
            <person name="Stover N.A."/>
            <person name="Gregory B.D."/>
            <person name="Nowacki M."/>
            <person name="Derisi J."/>
            <person name="Roy S.W."/>
            <person name="Marshall W.F."/>
            <person name="Sood P."/>
        </authorList>
    </citation>
    <scope>NUCLEOTIDE SEQUENCE [LARGE SCALE GENOMIC DNA]</scope>
    <source>
        <strain evidence="12">WM001</strain>
    </source>
</reference>
<keyword evidence="2" id="KW-0808">Transferase</keyword>
<evidence type="ECO:0000256" key="6">
    <source>
        <dbReference type="ARBA" id="ARBA00022786"/>
    </source>
</evidence>
<dbReference type="SMART" id="SM00744">
    <property type="entry name" value="RINGv"/>
    <property type="match status" value="1"/>
</dbReference>
<evidence type="ECO:0000256" key="2">
    <source>
        <dbReference type="ARBA" id="ARBA00022679"/>
    </source>
</evidence>